<comment type="caution">
    <text evidence="4">The sequence shown here is derived from an EMBL/GenBank/DDBJ whole genome shotgun (WGS) entry which is preliminary data.</text>
</comment>
<dbReference type="PANTHER" id="PTHR30469">
    <property type="entry name" value="MULTIDRUG RESISTANCE PROTEIN MDTA"/>
    <property type="match status" value="1"/>
</dbReference>
<dbReference type="Gene3D" id="2.40.50.100">
    <property type="match status" value="1"/>
</dbReference>
<dbReference type="EMBL" id="LSZP01000047">
    <property type="protein sequence ID" value="KXU34901.1"/>
    <property type="molecule type" value="Genomic_DNA"/>
</dbReference>
<dbReference type="PROSITE" id="PS51257">
    <property type="entry name" value="PROKAR_LIPOPROTEIN"/>
    <property type="match status" value="1"/>
</dbReference>
<dbReference type="InterPro" id="IPR058792">
    <property type="entry name" value="Beta-barrel_RND_2"/>
</dbReference>
<name>A0A139SK29_9BACT</name>
<evidence type="ECO:0000313" key="4">
    <source>
        <dbReference type="EMBL" id="KXU34901.1"/>
    </source>
</evidence>
<accession>A0A139SK29</accession>
<gene>
    <name evidence="4" type="ORF">AXK12_06620</name>
</gene>
<feature type="domain" description="CusB-like beta-barrel" evidence="3">
    <location>
        <begin position="207"/>
        <end position="289"/>
    </location>
</feature>
<evidence type="ECO:0000259" key="3">
    <source>
        <dbReference type="Pfam" id="PF25954"/>
    </source>
</evidence>
<dbReference type="Pfam" id="PF25917">
    <property type="entry name" value="BSH_RND"/>
    <property type="match status" value="1"/>
</dbReference>
<dbReference type="InterPro" id="IPR058625">
    <property type="entry name" value="MdtA-like_BSH"/>
</dbReference>
<dbReference type="Pfam" id="PF25954">
    <property type="entry name" value="Beta-barrel_RND_2"/>
    <property type="match status" value="1"/>
</dbReference>
<dbReference type="NCBIfam" id="TIGR01730">
    <property type="entry name" value="RND_mfp"/>
    <property type="match status" value="1"/>
</dbReference>
<dbReference type="Gene3D" id="1.10.287.470">
    <property type="entry name" value="Helix hairpin bin"/>
    <property type="match status" value="1"/>
</dbReference>
<dbReference type="AlphaFoldDB" id="A0A139SK29"/>
<feature type="domain" description="Multidrug resistance protein MdtA-like barrel-sandwich hybrid" evidence="2">
    <location>
        <begin position="73"/>
        <end position="193"/>
    </location>
</feature>
<comment type="similarity">
    <text evidence="1">Belongs to the membrane fusion protein (MFP) (TC 8.A.1) family.</text>
</comment>
<dbReference type="SUPFAM" id="SSF111369">
    <property type="entry name" value="HlyD-like secretion proteins"/>
    <property type="match status" value="1"/>
</dbReference>
<sequence>MKRFPCIPLFLATVIFIGLGTSGCARKKAGEGSGGASAASPAQRAQVVEVAPVIRSDLREAMSVVGSLEANESAQIRPEISGLVQGIYFEEGQAVTRGQLLMKIDDAELRAQYAQVEARFDLAARNVERSESLSESRTIPQSEYDRARSEFAVARAELEVLKLRIEKTAVKAPFDGVTGARLISPGDYVTSGSVLTTLNDLSRLKMNFQVPERYLSKVRPGTEFRINARSLAQVDAQSGVVAADAGLSGEVYFVNPIIDRGTRSSEIKGYLHAPPPALKPGMFANVDLTLEVRRGVLTVPEGAILTVTSGTQVIAVVENERGEPVAEFIPVRIGLRAQGLAEIEPLGGATLREGQSVVAAGVGALVLYPRIRLDPRPLRAEFAPASAQIAGQ</sequence>
<dbReference type="InterPro" id="IPR006143">
    <property type="entry name" value="RND_pump_MFP"/>
</dbReference>
<dbReference type="Gene3D" id="2.40.420.20">
    <property type="match status" value="1"/>
</dbReference>
<dbReference type="RefSeq" id="WP_068712592.1">
    <property type="nucleotide sequence ID" value="NZ_LSZP01000047.1"/>
</dbReference>
<reference evidence="4 5" key="1">
    <citation type="submission" date="2016-02" db="EMBL/GenBank/DDBJ databases">
        <authorList>
            <person name="Wen L."/>
            <person name="He K."/>
            <person name="Yang H."/>
        </authorList>
    </citation>
    <scope>NUCLEOTIDE SEQUENCE [LARGE SCALE GENOMIC DNA]</scope>
    <source>
        <strain evidence="4 5">CV41</strain>
    </source>
</reference>
<proteinExistence type="inferred from homology"/>
<dbReference type="STRING" id="1548208.AXK12_06620"/>
<evidence type="ECO:0000313" key="5">
    <source>
        <dbReference type="Proteomes" id="UP000071392"/>
    </source>
</evidence>
<dbReference type="GO" id="GO:1990281">
    <property type="term" value="C:efflux pump complex"/>
    <property type="evidence" value="ECO:0007669"/>
    <property type="project" value="TreeGrafter"/>
</dbReference>
<protein>
    <submittedName>
        <fullName evidence="4">Uncharacterized protein</fullName>
    </submittedName>
</protein>
<organism evidence="4 5">
    <name type="scientific">Cephaloticoccus capnophilus</name>
    <dbReference type="NCBI Taxonomy" id="1548208"/>
    <lineage>
        <taxon>Bacteria</taxon>
        <taxon>Pseudomonadati</taxon>
        <taxon>Verrucomicrobiota</taxon>
        <taxon>Opitutia</taxon>
        <taxon>Opitutales</taxon>
        <taxon>Opitutaceae</taxon>
        <taxon>Cephaloticoccus</taxon>
    </lineage>
</organism>
<dbReference type="Proteomes" id="UP000071392">
    <property type="component" value="Unassembled WGS sequence"/>
</dbReference>
<keyword evidence="5" id="KW-1185">Reference proteome</keyword>
<evidence type="ECO:0000256" key="1">
    <source>
        <dbReference type="ARBA" id="ARBA00009477"/>
    </source>
</evidence>
<dbReference type="GO" id="GO:0015562">
    <property type="term" value="F:efflux transmembrane transporter activity"/>
    <property type="evidence" value="ECO:0007669"/>
    <property type="project" value="TreeGrafter"/>
</dbReference>
<evidence type="ECO:0000259" key="2">
    <source>
        <dbReference type="Pfam" id="PF25917"/>
    </source>
</evidence>
<dbReference type="Gene3D" id="2.40.30.170">
    <property type="match status" value="1"/>
</dbReference>